<dbReference type="AlphaFoldDB" id="A0A9W7T2L9"/>
<sequence>MAARVFDVPELLEMVLLKLHPRDVFIAVRVCRRLFRDVVDRSVQLPGHILLACNSGLSKVRFRTPIKPGKGFRLKCSTSPAPRGLFRPEPNAVHNYPINAAKDPDLFLVKN</sequence>
<evidence type="ECO:0008006" key="3">
    <source>
        <dbReference type="Google" id="ProtNLM"/>
    </source>
</evidence>
<keyword evidence="2" id="KW-1185">Reference proteome</keyword>
<protein>
    <recommendedName>
        <fullName evidence="3">F-box domain-containing protein</fullName>
    </recommendedName>
</protein>
<evidence type="ECO:0000313" key="2">
    <source>
        <dbReference type="Proteomes" id="UP001138500"/>
    </source>
</evidence>
<reference evidence="1 2" key="1">
    <citation type="journal article" date="2018" name="IMA Fungus">
        <title>IMA Genome-F 10: Nine draft genome sequences of Claviceps purpurea s.lat., including C. arundinis, C. humidiphila, and C. cf. spartinae, pseudomolecules for the pitch canker pathogen Fusarium circinatum, draft genome of Davidsoniella eucalypti, Grosmannia galeiformis, Quambalaria eucalypti, and Teratosphaeria destructans.</title>
        <authorList>
            <person name="Wingfield B.D."/>
            <person name="Liu M."/>
            <person name="Nguyen H.D."/>
            <person name="Lane F.A."/>
            <person name="Morgan S.W."/>
            <person name="De Vos L."/>
            <person name="Wilken P.M."/>
            <person name="Duong T.A."/>
            <person name="Aylward J."/>
            <person name="Coetzee M.P."/>
            <person name="Dadej K."/>
            <person name="De Beer Z.W."/>
            <person name="Findlay W."/>
            <person name="Havenga M."/>
            <person name="Kolarik M."/>
            <person name="Menzies J.G."/>
            <person name="Naidoo K."/>
            <person name="Pochopski O."/>
            <person name="Shoukouhi P."/>
            <person name="Santana Q.C."/>
            <person name="Seifert K.A."/>
            <person name="Soal N."/>
            <person name="Steenkamp E.T."/>
            <person name="Tatham C.T."/>
            <person name="van der Nest M.A."/>
            <person name="Wingfield M.J."/>
        </authorList>
    </citation>
    <scope>NUCLEOTIDE SEQUENCE [LARGE SCALE GENOMIC DNA]</scope>
    <source>
        <strain evidence="1">CMW44962</strain>
    </source>
</reference>
<name>A0A9W7T2L9_9PEZI</name>
<dbReference type="CDD" id="cd09917">
    <property type="entry name" value="F-box_SF"/>
    <property type="match status" value="1"/>
</dbReference>
<dbReference type="EMBL" id="RIBY02000002">
    <property type="protein sequence ID" value="KAH9845785.1"/>
    <property type="molecule type" value="Genomic_DNA"/>
</dbReference>
<reference evidence="1 2" key="2">
    <citation type="journal article" date="2021" name="Curr. Genet.">
        <title>Genetic response to nitrogen starvation in the aggressive Eucalyptus foliar pathogen Teratosphaeria destructans.</title>
        <authorList>
            <person name="Havenga M."/>
            <person name="Wingfield B.D."/>
            <person name="Wingfield M.J."/>
            <person name="Dreyer L.L."/>
            <person name="Roets F."/>
            <person name="Aylward J."/>
        </authorList>
    </citation>
    <scope>NUCLEOTIDE SEQUENCE [LARGE SCALE GENOMIC DNA]</scope>
    <source>
        <strain evidence="1">CMW44962</strain>
    </source>
</reference>
<evidence type="ECO:0000313" key="1">
    <source>
        <dbReference type="EMBL" id="KAH9845785.1"/>
    </source>
</evidence>
<comment type="caution">
    <text evidence="1">The sequence shown here is derived from an EMBL/GenBank/DDBJ whole genome shotgun (WGS) entry which is preliminary data.</text>
</comment>
<organism evidence="1 2">
    <name type="scientific">Teratosphaeria destructans</name>
    <dbReference type="NCBI Taxonomy" id="418781"/>
    <lineage>
        <taxon>Eukaryota</taxon>
        <taxon>Fungi</taxon>
        <taxon>Dikarya</taxon>
        <taxon>Ascomycota</taxon>
        <taxon>Pezizomycotina</taxon>
        <taxon>Dothideomycetes</taxon>
        <taxon>Dothideomycetidae</taxon>
        <taxon>Mycosphaerellales</taxon>
        <taxon>Teratosphaeriaceae</taxon>
        <taxon>Teratosphaeria</taxon>
    </lineage>
</organism>
<accession>A0A9W7T2L9</accession>
<dbReference type="Proteomes" id="UP001138500">
    <property type="component" value="Unassembled WGS sequence"/>
</dbReference>
<dbReference type="OrthoDB" id="3634462at2759"/>
<gene>
    <name evidence="1" type="ORF">Tdes44962_MAKER01217</name>
</gene>
<proteinExistence type="predicted"/>